<dbReference type="NCBIfam" id="NF002535">
    <property type="entry name" value="PRK02079.1"/>
    <property type="match status" value="1"/>
</dbReference>
<gene>
    <name evidence="4 5" type="primary">pqqD</name>
    <name evidence="5" type="ORF">NLU14_04605</name>
</gene>
<proteinExistence type="inferred from homology"/>
<evidence type="ECO:0000313" key="5">
    <source>
        <dbReference type="EMBL" id="MDF0749508.1"/>
    </source>
</evidence>
<dbReference type="Proteomes" id="UP001143391">
    <property type="component" value="Unassembled WGS sequence"/>
</dbReference>
<evidence type="ECO:0000256" key="1">
    <source>
        <dbReference type="ARBA" id="ARBA00004886"/>
    </source>
</evidence>
<evidence type="ECO:0000256" key="2">
    <source>
        <dbReference type="ARBA" id="ARBA00011741"/>
    </source>
</evidence>
<name>A0ABT5Y758_9GAMM</name>
<sequence length="91" mass="10300">MTLAMEQTPRLRPGFRFQWEPAQNAHVLLYPEGMVRLNDSAGAVLKEVDGQRTVADIVETLEQQFPEAGSLAEDVGDFLKDAEQQHWILFT</sequence>
<comment type="function">
    <text evidence="4">Functions as a PqqA binding protein and presents PqqA to PqqE, in the pyrroloquinoline quinone (PQQ) biosynthetic pathway.</text>
</comment>
<dbReference type="InterPro" id="IPR041881">
    <property type="entry name" value="PqqD_sf"/>
</dbReference>
<organism evidence="5 6">
    <name type="scientific">Marinobacter iranensis</name>
    <dbReference type="NCBI Taxonomy" id="2962607"/>
    <lineage>
        <taxon>Bacteria</taxon>
        <taxon>Pseudomonadati</taxon>
        <taxon>Pseudomonadota</taxon>
        <taxon>Gammaproteobacteria</taxon>
        <taxon>Pseudomonadales</taxon>
        <taxon>Marinobacteraceae</taxon>
        <taxon>Marinobacter</taxon>
    </lineage>
</organism>
<dbReference type="NCBIfam" id="TIGR03859">
    <property type="entry name" value="PQQ_PqqD"/>
    <property type="match status" value="1"/>
</dbReference>
<dbReference type="HAMAP" id="MF_00655">
    <property type="entry name" value="PQQ_syn_PqqD"/>
    <property type="match status" value="1"/>
</dbReference>
<keyword evidence="6" id="KW-1185">Reference proteome</keyword>
<dbReference type="EMBL" id="JANCMW010000002">
    <property type="protein sequence ID" value="MDF0749508.1"/>
    <property type="molecule type" value="Genomic_DNA"/>
</dbReference>
<dbReference type="Gene3D" id="1.10.10.1150">
    <property type="entry name" value="Coenzyme PQQ synthesis protein D (PqqD)"/>
    <property type="match status" value="1"/>
</dbReference>
<evidence type="ECO:0000313" key="6">
    <source>
        <dbReference type="Proteomes" id="UP001143391"/>
    </source>
</evidence>
<reference evidence="5" key="1">
    <citation type="submission" date="2022-07" db="EMBL/GenBank/DDBJ databases">
        <title>Marinobacter iranensis a new bacterium isolate from a hipersaline lake in Iran.</title>
        <authorList>
            <person name="Mohammad A.M.A."/>
            <person name="Cristina S.-P."/>
            <person name="Antonio V."/>
        </authorList>
    </citation>
    <scope>NUCLEOTIDE SEQUENCE</scope>
    <source>
        <strain evidence="5">71-i</strain>
    </source>
</reference>
<comment type="caution">
    <text evidence="5">The sequence shown here is derived from an EMBL/GenBank/DDBJ whole genome shotgun (WGS) entry which is preliminary data.</text>
</comment>
<dbReference type="InterPro" id="IPR008792">
    <property type="entry name" value="PQQD"/>
</dbReference>
<dbReference type="InterPro" id="IPR022479">
    <property type="entry name" value="PqqD_bac"/>
</dbReference>
<comment type="pathway">
    <text evidence="1 4">Cofactor biosynthesis; pyrroloquinoline quinone biosynthesis.</text>
</comment>
<keyword evidence="3 4" id="KW-0884">PQQ biosynthesis</keyword>
<comment type="similarity">
    <text evidence="4">Belongs to the PqqD family.</text>
</comment>
<dbReference type="Pfam" id="PF05402">
    <property type="entry name" value="PqqD"/>
    <property type="match status" value="1"/>
</dbReference>
<evidence type="ECO:0000256" key="4">
    <source>
        <dbReference type="HAMAP-Rule" id="MF_00655"/>
    </source>
</evidence>
<protein>
    <recommendedName>
        <fullName evidence="4">PqqA binding protein</fullName>
    </recommendedName>
    <alternativeName>
        <fullName evidence="4">Coenzyme PQQ synthesis protein D</fullName>
    </alternativeName>
    <alternativeName>
        <fullName evidence="4">Pyrroloquinoline quinone biosynthesis protein D</fullName>
    </alternativeName>
</protein>
<comment type="subunit">
    <text evidence="2 4">Monomer. Interacts with PqqE.</text>
</comment>
<accession>A0ABT5Y758</accession>
<evidence type="ECO:0000256" key="3">
    <source>
        <dbReference type="ARBA" id="ARBA00022905"/>
    </source>
</evidence>